<evidence type="ECO:0000313" key="10">
    <source>
        <dbReference type="Proteomes" id="UP000003806"/>
    </source>
</evidence>
<dbReference type="OrthoDB" id="9785724at2"/>
<evidence type="ECO:0000256" key="6">
    <source>
        <dbReference type="ARBA" id="ARBA00039017"/>
    </source>
</evidence>
<keyword evidence="10" id="KW-1185">Reference proteome</keyword>
<accession>H0UIR7</accession>
<dbReference type="InterPro" id="IPR052347">
    <property type="entry name" value="Isochorismatase_Nicotinamidase"/>
</dbReference>
<dbReference type="InterPro" id="IPR036380">
    <property type="entry name" value="Isochorismatase-like_sf"/>
</dbReference>
<dbReference type="AlphaFoldDB" id="H0UIR7"/>
<evidence type="ECO:0000256" key="2">
    <source>
        <dbReference type="ARBA" id="ARBA00022642"/>
    </source>
</evidence>
<name>H0UIR7_9BACT</name>
<dbReference type="eggNOG" id="COG1335">
    <property type="taxonomic scope" value="Bacteria"/>
</dbReference>
<comment type="similarity">
    <text evidence="1">Belongs to the isochorismatase family.</text>
</comment>
<dbReference type="PANTHER" id="PTHR11080">
    <property type="entry name" value="PYRAZINAMIDASE/NICOTINAMIDASE"/>
    <property type="match status" value="1"/>
</dbReference>
<dbReference type="HOGENOM" id="CLU_068979_13_1_0"/>
<evidence type="ECO:0000256" key="5">
    <source>
        <dbReference type="ARBA" id="ARBA00037900"/>
    </source>
</evidence>
<organism evidence="9 10">
    <name type="scientific">Jonquetella anthropi DSM 22815</name>
    <dbReference type="NCBI Taxonomy" id="885272"/>
    <lineage>
        <taxon>Bacteria</taxon>
        <taxon>Thermotogati</taxon>
        <taxon>Synergistota</taxon>
        <taxon>Synergistia</taxon>
        <taxon>Synergistales</taxon>
        <taxon>Dethiosulfovibrionaceae</taxon>
        <taxon>Jonquetella</taxon>
    </lineage>
</organism>
<dbReference type="Pfam" id="PF00857">
    <property type="entry name" value="Isochorismatase"/>
    <property type="match status" value="1"/>
</dbReference>
<evidence type="ECO:0000256" key="3">
    <source>
        <dbReference type="ARBA" id="ARBA00022723"/>
    </source>
</evidence>
<evidence type="ECO:0000256" key="7">
    <source>
        <dbReference type="ARBA" id="ARBA00043224"/>
    </source>
</evidence>
<dbReference type="STRING" id="885272.JonanDRAFT_0292"/>
<sequence length="191" mass="20076">MKNAFLFVDIQRDFCPGGALAVADGDSVVPVANRLSALAARHGCPAFFSRDWHPANHVSFAASGGPWPPHCVAQTPGAQFADGLTLPPESRVISKGTSPDRDAYSAFDRTGLAELIRRTGAERLFVCGLATDYCVAATVKDALTEGFAVSVVQDGCRAVNVSPSDGDRALEEMRRAGALLTDSAAVAELLQ</sequence>
<dbReference type="RefSeq" id="WP_008520110.1">
    <property type="nucleotide sequence ID" value="NZ_CM001376.1"/>
</dbReference>
<comment type="pathway">
    <text evidence="5">Cofactor biosynthesis; nicotinate biosynthesis; nicotinate from nicotinamide: step 1/1.</text>
</comment>
<gene>
    <name evidence="9" type="ORF">JonanDRAFT_0292</name>
</gene>
<evidence type="ECO:0000256" key="1">
    <source>
        <dbReference type="ARBA" id="ARBA00006336"/>
    </source>
</evidence>
<evidence type="ECO:0000259" key="8">
    <source>
        <dbReference type="Pfam" id="PF00857"/>
    </source>
</evidence>
<dbReference type="Proteomes" id="UP000003806">
    <property type="component" value="Chromosome"/>
</dbReference>
<dbReference type="CDD" id="cd01011">
    <property type="entry name" value="nicotinamidase"/>
    <property type="match status" value="1"/>
</dbReference>
<keyword evidence="3" id="KW-0479">Metal-binding</keyword>
<proteinExistence type="inferred from homology"/>
<dbReference type="SUPFAM" id="SSF52499">
    <property type="entry name" value="Isochorismatase-like hydrolases"/>
    <property type="match status" value="1"/>
</dbReference>
<dbReference type="EC" id="3.5.1.19" evidence="6"/>
<reference evidence="9 10" key="1">
    <citation type="submission" date="2011-11" db="EMBL/GenBank/DDBJ databases">
        <title>The Noncontiguous Finished genome of Jonquetella anthropi DSM 22815.</title>
        <authorList>
            <consortium name="US DOE Joint Genome Institute (JGI-PGF)"/>
            <person name="Lucas S."/>
            <person name="Copeland A."/>
            <person name="Lapidus A."/>
            <person name="Glavina del Rio T."/>
            <person name="Dalin E."/>
            <person name="Tice H."/>
            <person name="Bruce D."/>
            <person name="Goodwin L."/>
            <person name="Pitluck S."/>
            <person name="Peters L."/>
            <person name="Mikhailova N."/>
            <person name="Held B."/>
            <person name="Kyrpides N."/>
            <person name="Mavromatis K."/>
            <person name="Ivanova N."/>
            <person name="Markowitz V."/>
            <person name="Cheng J.-F."/>
            <person name="Hugenholtz P."/>
            <person name="Woyke T."/>
            <person name="Wu D."/>
            <person name="Gronow S."/>
            <person name="Wellnitz S."/>
            <person name="Brambilla E."/>
            <person name="Klenk H.-P."/>
            <person name="Eisen J.A."/>
        </authorList>
    </citation>
    <scope>NUCLEOTIDE SEQUENCE [LARGE SCALE GENOMIC DNA]</scope>
    <source>
        <strain evidence="9 10">DSM 22815</strain>
    </source>
</reference>
<feature type="domain" description="Isochorismatase-like" evidence="8">
    <location>
        <begin position="4"/>
        <end position="184"/>
    </location>
</feature>
<dbReference type="GO" id="GO:0008936">
    <property type="term" value="F:nicotinamidase activity"/>
    <property type="evidence" value="ECO:0007669"/>
    <property type="project" value="UniProtKB-EC"/>
</dbReference>
<keyword evidence="4" id="KW-0378">Hydrolase</keyword>
<evidence type="ECO:0000256" key="4">
    <source>
        <dbReference type="ARBA" id="ARBA00022801"/>
    </source>
</evidence>
<evidence type="ECO:0000313" key="9">
    <source>
        <dbReference type="EMBL" id="EHM12711.1"/>
    </source>
</evidence>
<dbReference type="GO" id="GO:0019363">
    <property type="term" value="P:pyridine nucleotide biosynthetic process"/>
    <property type="evidence" value="ECO:0007669"/>
    <property type="project" value="UniProtKB-KW"/>
</dbReference>
<keyword evidence="2" id="KW-0662">Pyridine nucleotide biosynthesis</keyword>
<dbReference type="EMBL" id="CM001376">
    <property type="protein sequence ID" value="EHM12711.1"/>
    <property type="molecule type" value="Genomic_DNA"/>
</dbReference>
<dbReference type="InterPro" id="IPR000868">
    <property type="entry name" value="Isochorismatase-like_dom"/>
</dbReference>
<protein>
    <recommendedName>
        <fullName evidence="6">nicotinamidase</fullName>
        <ecNumber evidence="6">3.5.1.19</ecNumber>
    </recommendedName>
    <alternativeName>
        <fullName evidence="7">Nicotinamide deamidase</fullName>
    </alternativeName>
</protein>
<dbReference type="PANTHER" id="PTHR11080:SF2">
    <property type="entry name" value="LD05707P"/>
    <property type="match status" value="1"/>
</dbReference>
<dbReference type="GO" id="GO:0046872">
    <property type="term" value="F:metal ion binding"/>
    <property type="evidence" value="ECO:0007669"/>
    <property type="project" value="UniProtKB-KW"/>
</dbReference>
<dbReference type="Gene3D" id="3.40.50.850">
    <property type="entry name" value="Isochorismatase-like"/>
    <property type="match status" value="1"/>
</dbReference>